<accession>A0AAU9I6C0</accession>
<dbReference type="Proteomes" id="UP001162131">
    <property type="component" value="Unassembled WGS sequence"/>
</dbReference>
<name>A0AAU9I6C0_9CILI</name>
<dbReference type="SMART" id="SM00028">
    <property type="entry name" value="TPR"/>
    <property type="match status" value="3"/>
</dbReference>
<organism evidence="1 2">
    <name type="scientific">Blepharisma stoltei</name>
    <dbReference type="NCBI Taxonomy" id="1481888"/>
    <lineage>
        <taxon>Eukaryota</taxon>
        <taxon>Sar</taxon>
        <taxon>Alveolata</taxon>
        <taxon>Ciliophora</taxon>
        <taxon>Postciliodesmatophora</taxon>
        <taxon>Heterotrichea</taxon>
        <taxon>Heterotrichida</taxon>
        <taxon>Blepharismidae</taxon>
        <taxon>Blepharisma</taxon>
    </lineage>
</organism>
<dbReference type="InterPro" id="IPR011990">
    <property type="entry name" value="TPR-like_helical_dom_sf"/>
</dbReference>
<comment type="caution">
    <text evidence="1">The sequence shown here is derived from an EMBL/GenBank/DDBJ whole genome shotgun (WGS) entry which is preliminary data.</text>
</comment>
<proteinExistence type="predicted"/>
<dbReference type="SUPFAM" id="SSF48452">
    <property type="entry name" value="TPR-like"/>
    <property type="match status" value="3"/>
</dbReference>
<evidence type="ECO:0000313" key="2">
    <source>
        <dbReference type="Proteomes" id="UP001162131"/>
    </source>
</evidence>
<dbReference type="Gene3D" id="1.25.40.10">
    <property type="entry name" value="Tetratricopeptide repeat domain"/>
    <property type="match status" value="2"/>
</dbReference>
<evidence type="ECO:0000313" key="1">
    <source>
        <dbReference type="EMBL" id="CAG9310923.1"/>
    </source>
</evidence>
<protein>
    <submittedName>
        <fullName evidence="1">Uncharacterized protein</fullName>
    </submittedName>
</protein>
<keyword evidence="2" id="KW-1185">Reference proteome</keyword>
<gene>
    <name evidence="1" type="ORF">BSTOLATCC_MIC2637</name>
</gene>
<dbReference type="InterPro" id="IPR019734">
    <property type="entry name" value="TPR_rpt"/>
</dbReference>
<sequence length="836" mass="96908">MKSDKPTSIQLLSSNSQALPVKEFCKQCDENIKISEKNLILLLKFKNILNEETADLEYSSPDTIKIKLDNQIEKSKKKKLFQYTNLKKESSRLNDLKLDPTSCFIWFIANKQEMKNLVPEIEEIRIKEVCCEMTSKNKNCPDGNFGLGKILAHEGKFDLALQHLKLATEQNENEKTYKLWYAVMLVLNLENKAQAVDAKMLCYRLLKDGYKTIEVYWTLMKLALSGILNVGTEIESAEHYAVRIKEIDDYYGFLAWSEISLAKQSSRSIERGENILKEMINLAPERPEAYIMLWSYYYNKKDYENALAICEIGFLKLTNISCDYSVLISLKYAKSLFKQGKFSSCFDLLQMEYSKFPLFMIFVYEYGKLCVKTQDPHFMGSAIGALLECLRGSSEDRYGQIYYWLSKAYLIAGEKIEAYDYMKKALSLLTTGIDKGDIAQERLSETKIAVKASELKELMRDMHGQIVNLDIISRILEGDTENCRYEECKIYCNAIRGFDKIEGDLCEAKILWKLGRKDEAMQLLYNDLTTQSFSMKIHFQVIELWKLEKNYEEILKISKLIVNYCKQVSVPVQLWVKINTIYGKALEKCGKVDKAIVIYKSLAKLQPKLYIPDVDYTKDLQTATTKEDLKSPAKPRKRIVNRKSIGYSEACLDFDARRAQLIASKKNLSTMVASEDIENDISTSYSVESHQKQIDYDQLETSESPRTNPFARARTGFETIKWFSVTTDYFFLYKIGKLSAKHEVYTQDGFFALHDFLNFHHYWMRAGVEADEDLRVKALFWLGIICHQLEDYQQAYLIFIEIMSMLFQLGKVEMSERIQTCFRHYESLGIKPVNNL</sequence>
<dbReference type="EMBL" id="CAJZBQ010000003">
    <property type="protein sequence ID" value="CAG9310923.1"/>
    <property type="molecule type" value="Genomic_DNA"/>
</dbReference>
<reference evidence="1" key="1">
    <citation type="submission" date="2021-09" db="EMBL/GenBank/DDBJ databases">
        <authorList>
            <consortium name="AG Swart"/>
            <person name="Singh M."/>
            <person name="Singh A."/>
            <person name="Seah K."/>
            <person name="Emmerich C."/>
        </authorList>
    </citation>
    <scope>NUCLEOTIDE SEQUENCE</scope>
    <source>
        <strain evidence="1">ATCC30299</strain>
    </source>
</reference>
<dbReference type="AlphaFoldDB" id="A0AAU9I6C0"/>